<keyword evidence="2" id="KW-1185">Reference proteome</keyword>
<organism evidence="1 2">
    <name type="scientific">Marinitoga piezophila (strain DSM 14283 / JCM 11233 / KA3)</name>
    <dbReference type="NCBI Taxonomy" id="443254"/>
    <lineage>
        <taxon>Bacteria</taxon>
        <taxon>Thermotogati</taxon>
        <taxon>Thermotogota</taxon>
        <taxon>Thermotogae</taxon>
        <taxon>Petrotogales</taxon>
        <taxon>Petrotogaceae</taxon>
        <taxon>Marinitoga</taxon>
    </lineage>
</organism>
<proteinExistence type="predicted"/>
<dbReference type="Proteomes" id="UP000007161">
    <property type="component" value="Chromosome"/>
</dbReference>
<dbReference type="RefSeq" id="WP_014296272.1">
    <property type="nucleotide sequence ID" value="NC_016751.1"/>
</dbReference>
<gene>
    <name evidence="1" type="ordered locus">Marpi_0770</name>
</gene>
<dbReference type="STRING" id="443254.Marpi_0770"/>
<protein>
    <submittedName>
        <fullName evidence="1">Uncharacterized protein</fullName>
    </submittedName>
</protein>
<accession>H2J6L5</accession>
<name>H2J6L5_MARPK</name>
<dbReference type="EMBL" id="CP003257">
    <property type="protein sequence ID" value="AEX85200.1"/>
    <property type="molecule type" value="Genomic_DNA"/>
</dbReference>
<dbReference type="HOGENOM" id="CLU_1159982_0_0_0"/>
<dbReference type="AlphaFoldDB" id="H2J6L5"/>
<sequence>MKKIIIGLLFTLLSINLFANILIHESSFFPENGFNVINNDNFHIEIIKLYEDNNSKAFLIRADKIYFDPDYKFVFKLKIITENETYEKNLYPDRTDKKSLKLSPQLIIMPSKAKIYLNDIPLEKYYAFPDAKSLSEILKDIKIHTFYFYKKVSEDKYIPVKNFEKNEEVYLLFAGNPKFTNKAIININNGKMNILTYPEFKILSGKSYVFQKIGKLTESKYIITLKYDKRSYSYEITIK</sequence>
<evidence type="ECO:0000313" key="2">
    <source>
        <dbReference type="Proteomes" id="UP000007161"/>
    </source>
</evidence>
<reference evidence="1 2" key="1">
    <citation type="journal article" date="2012" name="J. Bacteriol.">
        <title>Complete Genome Sequence of the Thermophilic, Piezophilic, Heterotrophic Bacterium Marinitoga piezophila KA3.</title>
        <authorList>
            <person name="Lucas S."/>
            <person name="Han J."/>
            <person name="Lapidus A."/>
            <person name="Cheng J.F."/>
            <person name="Goodwin L.A."/>
            <person name="Pitluck S."/>
            <person name="Peters L."/>
            <person name="Mikhailova N."/>
            <person name="Teshima H."/>
            <person name="Detter J.C."/>
            <person name="Han C."/>
            <person name="Tapia R."/>
            <person name="Land M."/>
            <person name="Hauser L."/>
            <person name="Kyrpides N.C."/>
            <person name="Ivanova N."/>
            <person name="Pagani I."/>
            <person name="Vannier P."/>
            <person name="Oger P."/>
            <person name="Bartlett D.H."/>
            <person name="Noll K.M."/>
            <person name="Woyke T."/>
            <person name="Jebbar M."/>
        </authorList>
    </citation>
    <scope>NUCLEOTIDE SEQUENCE [LARGE SCALE GENOMIC DNA]</scope>
    <source>
        <strain evidence="2">DSM 14283 / JCM 11233 / KA3</strain>
    </source>
</reference>
<evidence type="ECO:0000313" key="1">
    <source>
        <dbReference type="EMBL" id="AEX85200.1"/>
    </source>
</evidence>
<reference evidence="2" key="2">
    <citation type="submission" date="2012-01" db="EMBL/GenBank/DDBJ databases">
        <title>Complete sequence of chromosome of Marinitoga piezophila KA3.</title>
        <authorList>
            <person name="Lucas S."/>
            <person name="Han J."/>
            <person name="Lapidus A."/>
            <person name="Cheng J.-F."/>
            <person name="Goodwin L."/>
            <person name="Pitluck S."/>
            <person name="Peters L."/>
            <person name="Mikhailova N."/>
            <person name="Teshima H."/>
            <person name="Detter J.C."/>
            <person name="Han C."/>
            <person name="Tapia R."/>
            <person name="Land M."/>
            <person name="Hauser L."/>
            <person name="Kyrpides N."/>
            <person name="Ivanova N."/>
            <person name="Pagani I."/>
            <person name="Jebbar M."/>
            <person name="Vannier P."/>
            <person name="Oger P."/>
            <person name="Cario A."/>
            <person name="Bartlett D."/>
            <person name="Noll K.M."/>
            <person name="Woyke T."/>
        </authorList>
    </citation>
    <scope>NUCLEOTIDE SEQUENCE [LARGE SCALE GENOMIC DNA]</scope>
    <source>
        <strain evidence="2">DSM 14283 / JCM 11233 / KA3</strain>
    </source>
</reference>
<dbReference type="KEGG" id="mpz:Marpi_0770"/>